<dbReference type="InterPro" id="IPR020904">
    <property type="entry name" value="Sc_DH/Rdtase_CS"/>
</dbReference>
<dbReference type="PRINTS" id="PR00080">
    <property type="entry name" value="SDRFAMILY"/>
</dbReference>
<dbReference type="EMBL" id="FOVD01000001">
    <property type="protein sequence ID" value="SFM99239.1"/>
    <property type="molecule type" value="Genomic_DNA"/>
</dbReference>
<keyword evidence="2" id="KW-0521">NADP</keyword>
<comment type="similarity">
    <text evidence="1 4">Belongs to the short-chain dehydrogenases/reductases (SDR) family.</text>
</comment>
<dbReference type="PANTHER" id="PTHR43490">
    <property type="entry name" value="(+)-NEOMENTHOL DEHYDROGENASE"/>
    <property type="match status" value="1"/>
</dbReference>
<dbReference type="InterPro" id="IPR002347">
    <property type="entry name" value="SDR_fam"/>
</dbReference>
<dbReference type="RefSeq" id="WP_090021951.1">
    <property type="nucleotide sequence ID" value="NZ_FOVD01000001.1"/>
</dbReference>
<proteinExistence type="inferred from homology"/>
<dbReference type="CDD" id="cd05324">
    <property type="entry name" value="carb_red_PTCR-like_SDR_c"/>
    <property type="match status" value="1"/>
</dbReference>
<dbReference type="InterPro" id="IPR036291">
    <property type="entry name" value="NAD(P)-bd_dom_sf"/>
</dbReference>
<dbReference type="PANTHER" id="PTHR43490:SF99">
    <property type="entry name" value="SHORT-CHAIN DEHYDROGENASE_REDUCTASE"/>
    <property type="match status" value="1"/>
</dbReference>
<accession>A0A1I4VDK0</accession>
<dbReference type="OrthoDB" id="5786478at2"/>
<protein>
    <submittedName>
        <fullName evidence="5">NAD(P)-dependent dehydrogenase, short-chain alcohol dehydrogenase family</fullName>
    </submittedName>
</protein>
<reference evidence="6" key="1">
    <citation type="submission" date="2016-10" db="EMBL/GenBank/DDBJ databases">
        <authorList>
            <person name="Varghese N."/>
            <person name="Submissions S."/>
        </authorList>
    </citation>
    <scope>NUCLEOTIDE SEQUENCE [LARGE SCALE GENOMIC DNA]</scope>
    <source>
        <strain evidence="6">DSM 25575</strain>
    </source>
</reference>
<dbReference type="InterPro" id="IPR045313">
    <property type="entry name" value="CBR1-like"/>
</dbReference>
<dbReference type="Proteomes" id="UP000198769">
    <property type="component" value="Unassembled WGS sequence"/>
</dbReference>
<keyword evidence="6" id="KW-1185">Reference proteome</keyword>
<evidence type="ECO:0000313" key="5">
    <source>
        <dbReference type="EMBL" id="SFM99239.1"/>
    </source>
</evidence>
<evidence type="ECO:0000256" key="1">
    <source>
        <dbReference type="ARBA" id="ARBA00006484"/>
    </source>
</evidence>
<keyword evidence="3" id="KW-0560">Oxidoreductase</keyword>
<evidence type="ECO:0000256" key="4">
    <source>
        <dbReference type="RuleBase" id="RU000363"/>
    </source>
</evidence>
<organism evidence="5 6">
    <name type="scientific">Chryseobacterium oleae</name>
    <dbReference type="NCBI Taxonomy" id="491207"/>
    <lineage>
        <taxon>Bacteria</taxon>
        <taxon>Pseudomonadati</taxon>
        <taxon>Bacteroidota</taxon>
        <taxon>Flavobacteriia</taxon>
        <taxon>Flavobacteriales</taxon>
        <taxon>Weeksellaceae</taxon>
        <taxon>Chryseobacterium group</taxon>
        <taxon>Chryseobacterium</taxon>
    </lineage>
</organism>
<dbReference type="PRINTS" id="PR00081">
    <property type="entry name" value="GDHRDH"/>
</dbReference>
<dbReference type="SUPFAM" id="SSF51735">
    <property type="entry name" value="NAD(P)-binding Rossmann-fold domains"/>
    <property type="match status" value="1"/>
</dbReference>
<evidence type="ECO:0000256" key="3">
    <source>
        <dbReference type="ARBA" id="ARBA00023002"/>
    </source>
</evidence>
<name>A0A1I4VDK0_CHROL</name>
<gene>
    <name evidence="5" type="ORF">SAMN05421594_0181</name>
</gene>
<evidence type="ECO:0000313" key="6">
    <source>
        <dbReference type="Proteomes" id="UP000198769"/>
    </source>
</evidence>
<dbReference type="PROSITE" id="PS00061">
    <property type="entry name" value="ADH_SHORT"/>
    <property type="match status" value="1"/>
</dbReference>
<sequence>MTTKKTALITGANKGIGFETARQLLQLGYFVFIGSRDRERGLKAVEELKKTGFTDIDLLEIDVTNLLSVQHAREELGAKISKLDVLINNAGITGEMPQNASSISLDNLRTVYETNFFGVIQVTQHFLELMKKSDEPRIVNVSSDLGSLTNHSNPDYEFYDVKLTAYCSSKTAVNTFTVMLAYELKDTHFKINSVNPGFTATDLNGHTGYQTVEQGTKAIIKYATIDQNGPSGKFFGDGLEIAW</sequence>
<evidence type="ECO:0000256" key="2">
    <source>
        <dbReference type="ARBA" id="ARBA00022857"/>
    </source>
</evidence>
<dbReference type="AlphaFoldDB" id="A0A1I4VDK0"/>
<dbReference type="GO" id="GO:0016616">
    <property type="term" value="F:oxidoreductase activity, acting on the CH-OH group of donors, NAD or NADP as acceptor"/>
    <property type="evidence" value="ECO:0007669"/>
    <property type="project" value="InterPro"/>
</dbReference>
<dbReference type="Pfam" id="PF00106">
    <property type="entry name" value="adh_short"/>
    <property type="match status" value="1"/>
</dbReference>
<dbReference type="Gene3D" id="3.40.50.720">
    <property type="entry name" value="NAD(P)-binding Rossmann-like Domain"/>
    <property type="match status" value="1"/>
</dbReference>